<comment type="similarity">
    <text evidence="1 2">Belongs to the pirin family.</text>
</comment>
<proteinExistence type="inferred from homology"/>
<evidence type="ECO:0000259" key="4">
    <source>
        <dbReference type="Pfam" id="PF02678"/>
    </source>
</evidence>
<dbReference type="Pfam" id="PF02678">
    <property type="entry name" value="Pirin"/>
    <property type="match status" value="1"/>
</dbReference>
<feature type="domain" description="Pirin N-terminal" evidence="4">
    <location>
        <begin position="90"/>
        <end position="181"/>
    </location>
</feature>
<dbReference type="AlphaFoldDB" id="A0A835BLI2"/>
<organism evidence="5 6">
    <name type="scientific">Digitaria exilis</name>
    <dbReference type="NCBI Taxonomy" id="1010633"/>
    <lineage>
        <taxon>Eukaryota</taxon>
        <taxon>Viridiplantae</taxon>
        <taxon>Streptophyta</taxon>
        <taxon>Embryophyta</taxon>
        <taxon>Tracheophyta</taxon>
        <taxon>Spermatophyta</taxon>
        <taxon>Magnoliopsida</taxon>
        <taxon>Liliopsida</taxon>
        <taxon>Poales</taxon>
        <taxon>Poaceae</taxon>
        <taxon>PACMAD clade</taxon>
        <taxon>Panicoideae</taxon>
        <taxon>Panicodae</taxon>
        <taxon>Paniceae</taxon>
        <taxon>Anthephorinae</taxon>
        <taxon>Digitaria</taxon>
    </lineage>
</organism>
<evidence type="ECO:0000256" key="1">
    <source>
        <dbReference type="ARBA" id="ARBA00008416"/>
    </source>
</evidence>
<dbReference type="OrthoDB" id="198735at2759"/>
<dbReference type="CDD" id="cd02909">
    <property type="entry name" value="cupin_pirin_N"/>
    <property type="match status" value="1"/>
</dbReference>
<name>A0A835BLI2_9POAL</name>
<evidence type="ECO:0000256" key="3">
    <source>
        <dbReference type="SAM" id="MobiDB-lite"/>
    </source>
</evidence>
<dbReference type="Gene3D" id="2.60.120.10">
    <property type="entry name" value="Jelly Rolls"/>
    <property type="match status" value="1"/>
</dbReference>
<feature type="region of interest" description="Disordered" evidence="3">
    <location>
        <begin position="1"/>
        <end position="70"/>
    </location>
</feature>
<dbReference type="InterPro" id="IPR003829">
    <property type="entry name" value="Pirin_N_dom"/>
</dbReference>
<comment type="caution">
    <text evidence="5">The sequence shown here is derived from an EMBL/GenBank/DDBJ whole genome shotgun (WGS) entry which is preliminary data.</text>
</comment>
<evidence type="ECO:0000313" key="5">
    <source>
        <dbReference type="EMBL" id="KAF8701816.1"/>
    </source>
</evidence>
<feature type="compositionally biased region" description="Basic and acidic residues" evidence="3">
    <location>
        <begin position="43"/>
        <end position="60"/>
    </location>
</feature>
<gene>
    <name evidence="5" type="ORF">HU200_033137</name>
</gene>
<dbReference type="InterPro" id="IPR014710">
    <property type="entry name" value="RmlC-like_jellyroll"/>
</dbReference>
<evidence type="ECO:0000313" key="6">
    <source>
        <dbReference type="Proteomes" id="UP000636709"/>
    </source>
</evidence>
<dbReference type="SUPFAM" id="SSF51182">
    <property type="entry name" value="RmlC-like cupins"/>
    <property type="match status" value="1"/>
</dbReference>
<keyword evidence="6" id="KW-1185">Reference proteome</keyword>
<sequence length="189" mass="20434">MSAAAACMPQLVPPSSPLHGSAAQQQPAMAAAERRQPGVTETAKIESHGSEEQRAEDNSDRGSAVGKPRPVVRTLTCERKAYMEGFALWRSIGRPELQELDPILSLDEFEFSAPAGFTDHPHRGFENVTYMLEGSVSYHDFSGHKGTINTGDVQWLTAGRGVVHAEVPGGHGVQRGINIWINLSASDKM</sequence>
<feature type="compositionally biased region" description="Low complexity" evidence="3">
    <location>
        <begin position="22"/>
        <end position="31"/>
    </location>
</feature>
<accession>A0A835BLI2</accession>
<reference evidence="5" key="1">
    <citation type="submission" date="2020-07" db="EMBL/GenBank/DDBJ databases">
        <title>Genome sequence and genetic diversity analysis of an under-domesticated orphan crop, white fonio (Digitaria exilis).</title>
        <authorList>
            <person name="Bennetzen J.L."/>
            <person name="Chen S."/>
            <person name="Ma X."/>
            <person name="Wang X."/>
            <person name="Yssel A.E.J."/>
            <person name="Chaluvadi S.R."/>
            <person name="Johnson M."/>
            <person name="Gangashetty P."/>
            <person name="Hamidou F."/>
            <person name="Sanogo M.D."/>
            <person name="Zwaenepoel A."/>
            <person name="Wallace J."/>
            <person name="Van De Peer Y."/>
            <person name="Van Deynze A."/>
        </authorList>
    </citation>
    <scope>NUCLEOTIDE SEQUENCE</scope>
    <source>
        <tissue evidence="5">Leaves</tissue>
    </source>
</reference>
<dbReference type="InterPro" id="IPR012093">
    <property type="entry name" value="Pirin"/>
</dbReference>
<dbReference type="EMBL" id="JACEFO010001795">
    <property type="protein sequence ID" value="KAF8701816.1"/>
    <property type="molecule type" value="Genomic_DNA"/>
</dbReference>
<dbReference type="PANTHER" id="PTHR13903">
    <property type="entry name" value="PIRIN-RELATED"/>
    <property type="match status" value="1"/>
</dbReference>
<dbReference type="PANTHER" id="PTHR13903:SF11">
    <property type="entry name" value="OS08G0364900 PROTEIN"/>
    <property type="match status" value="1"/>
</dbReference>
<dbReference type="InterPro" id="IPR011051">
    <property type="entry name" value="RmlC_Cupin_sf"/>
</dbReference>
<evidence type="ECO:0000256" key="2">
    <source>
        <dbReference type="RuleBase" id="RU003457"/>
    </source>
</evidence>
<dbReference type="Proteomes" id="UP000636709">
    <property type="component" value="Unassembled WGS sequence"/>
</dbReference>
<protein>
    <recommendedName>
        <fullName evidence="4">Pirin N-terminal domain-containing protein</fullName>
    </recommendedName>
</protein>